<keyword evidence="2" id="KW-1185">Reference proteome</keyword>
<evidence type="ECO:0000313" key="1">
    <source>
        <dbReference type="EMBL" id="GIG54924.1"/>
    </source>
</evidence>
<dbReference type="PANTHER" id="PTHR48100:SF51">
    <property type="entry name" value="PHOSPHOGLYCERATE MUTASE"/>
    <property type="match status" value="1"/>
</dbReference>
<evidence type="ECO:0000313" key="2">
    <source>
        <dbReference type="Proteomes" id="UP000652354"/>
    </source>
</evidence>
<accession>A0A919UGZ8</accession>
<evidence type="ECO:0008006" key="3">
    <source>
        <dbReference type="Google" id="ProtNLM"/>
    </source>
</evidence>
<reference evidence="1" key="1">
    <citation type="submission" date="2021-01" db="EMBL/GenBank/DDBJ databases">
        <title>Whole genome shotgun sequence of Demequina activiva NBRC 110675.</title>
        <authorList>
            <person name="Komaki H."/>
            <person name="Tamura T."/>
        </authorList>
    </citation>
    <scope>NUCLEOTIDE SEQUENCE</scope>
    <source>
        <strain evidence="1">NBRC 110675</strain>
    </source>
</reference>
<dbReference type="PANTHER" id="PTHR48100">
    <property type="entry name" value="BROAD-SPECIFICITY PHOSPHATASE YOR283W-RELATED"/>
    <property type="match status" value="1"/>
</dbReference>
<dbReference type="InterPro" id="IPR050275">
    <property type="entry name" value="PGM_Phosphatase"/>
</dbReference>
<dbReference type="SMART" id="SM00855">
    <property type="entry name" value="PGAM"/>
    <property type="match status" value="1"/>
</dbReference>
<dbReference type="Proteomes" id="UP000652354">
    <property type="component" value="Unassembled WGS sequence"/>
</dbReference>
<protein>
    <recommendedName>
        <fullName evidence="3">Broad specificity phosphatase PhoE</fullName>
    </recommendedName>
</protein>
<dbReference type="Gene3D" id="3.40.50.1240">
    <property type="entry name" value="Phosphoglycerate mutase-like"/>
    <property type="match status" value="1"/>
</dbReference>
<dbReference type="GO" id="GO:0016791">
    <property type="term" value="F:phosphatase activity"/>
    <property type="evidence" value="ECO:0007669"/>
    <property type="project" value="TreeGrafter"/>
</dbReference>
<dbReference type="AlphaFoldDB" id="A0A919UGZ8"/>
<comment type="caution">
    <text evidence="1">The sequence shown here is derived from an EMBL/GenBank/DDBJ whole genome shotgun (WGS) entry which is preliminary data.</text>
</comment>
<gene>
    <name evidence="1" type="ORF">Dac01nite_16760</name>
</gene>
<dbReference type="InterPro" id="IPR029033">
    <property type="entry name" value="His_PPase_superfam"/>
</dbReference>
<dbReference type="CDD" id="cd07067">
    <property type="entry name" value="HP_PGM_like"/>
    <property type="match status" value="1"/>
</dbReference>
<name>A0A919UGZ8_9MICO</name>
<dbReference type="EMBL" id="BONR01000003">
    <property type="protein sequence ID" value="GIG54924.1"/>
    <property type="molecule type" value="Genomic_DNA"/>
</dbReference>
<organism evidence="1 2">
    <name type="scientific">Demequina activiva</name>
    <dbReference type="NCBI Taxonomy" id="1582364"/>
    <lineage>
        <taxon>Bacteria</taxon>
        <taxon>Bacillati</taxon>
        <taxon>Actinomycetota</taxon>
        <taxon>Actinomycetes</taxon>
        <taxon>Micrococcales</taxon>
        <taxon>Demequinaceae</taxon>
        <taxon>Demequina</taxon>
    </lineage>
</organism>
<dbReference type="Pfam" id="PF00300">
    <property type="entry name" value="His_Phos_1"/>
    <property type="match status" value="1"/>
</dbReference>
<dbReference type="RefSeq" id="WP_203655871.1">
    <property type="nucleotide sequence ID" value="NZ_BONR01000003.1"/>
</dbReference>
<dbReference type="SUPFAM" id="SSF53254">
    <property type="entry name" value="Phosphoglycerate mutase-like"/>
    <property type="match status" value="1"/>
</dbReference>
<proteinExistence type="predicted"/>
<dbReference type="GO" id="GO:0005737">
    <property type="term" value="C:cytoplasm"/>
    <property type="evidence" value="ECO:0007669"/>
    <property type="project" value="TreeGrafter"/>
</dbReference>
<sequence length="206" mass="22877">MPTVHLLRHGHVHNPDKVLYGRLPQFRLSDAGQAMAQAVADDLVARGATVGRVVASPLQRAQETAAPIAAAFGLGIITDERLIEAANAYEGRPLQSGAADFIHPRNWWLLRNPWRPSWGEPYTEQRDRMWAAIRDAAAANPGTDTVMVSHQLPIWVARLSFEKRRYLHDPRSRECGLASLTSFAFEDGEPVAMDYREPAAHIEVPA</sequence>
<dbReference type="InterPro" id="IPR013078">
    <property type="entry name" value="His_Pase_superF_clade-1"/>
</dbReference>